<feature type="region of interest" description="Disordered" evidence="1">
    <location>
        <begin position="1812"/>
        <end position="1848"/>
    </location>
</feature>
<feature type="compositionally biased region" description="Polar residues" evidence="1">
    <location>
        <begin position="1868"/>
        <end position="1882"/>
    </location>
</feature>
<name>A0A401SP50_CHIPU</name>
<feature type="domain" description="Knl1 C-terminal RWD" evidence="2">
    <location>
        <begin position="2105"/>
        <end position="2265"/>
    </location>
</feature>
<dbReference type="OrthoDB" id="6132334at2759"/>
<evidence type="ECO:0000313" key="4">
    <source>
        <dbReference type="Proteomes" id="UP000287033"/>
    </source>
</evidence>
<reference evidence="3 4" key="1">
    <citation type="journal article" date="2018" name="Nat. Ecol. Evol.">
        <title>Shark genomes provide insights into elasmobranch evolution and the origin of vertebrates.</title>
        <authorList>
            <person name="Hara Y"/>
            <person name="Yamaguchi K"/>
            <person name="Onimaru K"/>
            <person name="Kadota M"/>
            <person name="Koyanagi M"/>
            <person name="Keeley SD"/>
            <person name="Tatsumi K"/>
            <person name="Tanaka K"/>
            <person name="Motone F"/>
            <person name="Kageyama Y"/>
            <person name="Nozu R"/>
            <person name="Adachi N"/>
            <person name="Nishimura O"/>
            <person name="Nakagawa R"/>
            <person name="Tanegashima C"/>
            <person name="Kiyatake I"/>
            <person name="Matsumoto R"/>
            <person name="Murakumo K"/>
            <person name="Nishida K"/>
            <person name="Terakita A"/>
            <person name="Kuratani S"/>
            <person name="Sato K"/>
            <person name="Hyodo S Kuraku.S."/>
        </authorList>
    </citation>
    <scope>NUCLEOTIDE SEQUENCE [LARGE SCALE GENOMIC DNA]</scope>
</reference>
<comment type="caution">
    <text evidence="3">The sequence shown here is derived from an EMBL/GenBank/DDBJ whole genome shotgun (WGS) entry which is preliminary data.</text>
</comment>
<dbReference type="Pfam" id="PF19221">
    <property type="entry name" value="MELT"/>
    <property type="match status" value="20"/>
</dbReference>
<dbReference type="GO" id="GO:0051301">
    <property type="term" value="P:cell division"/>
    <property type="evidence" value="ECO:0007669"/>
    <property type="project" value="InterPro"/>
</dbReference>
<dbReference type="OMA" id="GLWYLKR"/>
<protein>
    <recommendedName>
        <fullName evidence="2">Knl1 C-terminal RWD domain-containing protein</fullName>
    </recommendedName>
</protein>
<sequence>MDENFPVFPEANAEIQEGKCKRRQSGILKVSRSPLRTLKEADISQKMEPVGKLRRSSRRVSFAETKEVKEFVTDKMMMIMQDVENGKDHLKENQSAELERDLMPQNTNYSIAGMDALLHAPLRIPLQQIEHCEHIKTVSKHQNFPISGVEIQGDLEETVQSSAITAVTTHSQKIDFKSFLAGIDSTEPVYTTVCFDTENENAHKSFSSTRQNEVPKQQKTIDFKTFLNSIKQSDTDQNKMTSMTSIFEEQIMKQKDISVLSACGTVKNVGTTKDLMKINSNNNLDSNKTVMFLDQDNDMDLTRSHTVAINHFALGNVTTLHSTTVSNNVEGLGTESSTHSPFSQYKTVSPSVEDDMDMTRCHTASIDVRKVELFTNQNQQAAVSIQKEDKSIMPSFTPHEDKLFSDNRCCSKIYQNEALVASKLSSKSVPDLSSFPSDKTIIFSEANDMDITKSHLVTIDSGSLGQVGSEVKGSDKYTLRQSTAGSVLSFFPNDETMVFSEANDMDITKSHTVTIDDKITGQVASEVLGFTRMTSGLTLPGPILPPFSNDKTVVFSEANDMDITKSHTITIDNGSIDQVENETSASTKLISRWSTVGSLSSHFPSDKTILFSEANDMDLTKSHSVPIDNGKFGANANRTVGSNSFFTNDRTVIFSDANDMDITKSHTIQIDSENARQITAGTLAPKKLSLRYNTVASVLSSFPSDKTVVFSEANDMDITKSHTVAIESENLGPVARPIVGPDKKICIENATVPVLSTFPNDKTQVFSEANDMDITKSHTVTIDNGNLGQVRNEALVFTRTSSKHSVPESATSIHSNRTIVFSKANDMDITESHTVAIESGNLRHIPNEALGSMKRTSVENTAPCAQPSFSSKATLGFLETTDMDLTKSHPAIIESENLGLVARPIEKPDKNICIENASVPVLFSFPNDKTLVFSEANDMDITKSHTVTINGGDVGQVTNEALGFRRMTSKHGVPQSISSFLSDKTVVFSEANDMDITKSHTVAIESENLGPIASHAEGSDKKASTGNASMSVLSSFPNDKTLVFSEANDMDITKSHIVTINGGNLGPVVNWTESLCTSFPRDKTLIFSDTNDMDITKSHTVPIISGNIGKVRNEDLSLPKVIPKLTDAGSSLSSFPRDKFTGSPGAKDMDITKSQIVAIESENLGPVARPIVGPDKKFCIGNASTPSLSTFPNDKTLVFSEANDMDITKSHTVTINGGDLGQVTNEALGFRRMTSKHHVPQSISSFCSDKTVVFSEANDMDITKSHTVAIESENLGYVARHTVGSAKKTSVGNASISVLSSFPNNNILAFSEANDMDITKSHTVPVVSGSIGEVRNEDLSLPRMIPKLMDAGSSPLSFPRDKFTRSSEANNMDITKNQTVAAECDGFVSAISESLGSDDMTSRFTAHGSVLPPFPKDKITVSEQVTPVSEIGGMSISSKCDVSSNRQLFQLELEKRQKCSGNLSSNVKFVNIQTTVENTACNVNQAVHTVGTSDPLTRSVEITVLNTEVKTEEDGECVSSMCVNENLNRKEIKESVLSKGNSLDPILKGNNDLEAQEILCQVNQSREAASEELVRHQVSDTQTGNIITDIIEYENTTNKHMGHNQSRKSSLANMQSLQKLNTVTSVTYDSVSERPPVDEKGSTNDQTLDAKSRLLKQSSLINSTFKYNLSLGIFPPKLPIRENLYKAVSSNQHVAKSFGDHLGSDSLLSTMYKSNKFEADSDKLRLNIDLKKTPDIQNKSQVTDHDHIEKIFDQSEPSLSLKSLDLTCLDISEQLGKEASASSEQNENVVSSQGTALGGLKMMKSVEEKLYHKRSWSEVEENRNSCSKKKMRNLGPEDTDSSSQKANNAPVVQWEGIDHKVVEENQLSMTTKSLDSNSSLDSTKGDGASADVANSKCNLNTSLVILEESELHEKLMDGQITVREFFKLLKVQTHAQKSRQSELHVNVELDKSSTVENWLAVKFVHRPKREVYEEDSCALSAAIAGLKDQLLDLDKLLSEVNPSLWKDVMEMTEEELRQFRSCLNAKKSIFVKKTKAICHEQKVELYSAQLNMFKEQRQQRNEYEAYLDDMLQKMDDCLASLDLANLNHLGESSADVINNDDSITQLEQTVRDRREELKKLQAEHCEVESQLTKVLNEKELQEKAANVWDLKEEFQELLEWTLCLCQDEQAVYTFLYDSLELTLKFGEPVLVDLSPGAKCKRILDINLVSALDEDEAPLHSKLVHELIMTYWKSQDSWQDVYTNELQLPMLLLDVSLVVSRCRLLGDELEYLMNWGSKFDILKTEVQNMDVKCLFSSYDALSKFELTFHIKPGYPWHHAQFTFNSWFGNISGEHINEVFLTVKPGPKYLTKIVKSLYLTLLVKPGANRFRLQHSSP</sequence>
<gene>
    <name evidence="3" type="ORF">chiPu_0010613</name>
</gene>
<dbReference type="PANTHER" id="PTHR16520:SF3">
    <property type="entry name" value="KINETOCHORE SCAFFOLD 1"/>
    <property type="match status" value="1"/>
</dbReference>
<dbReference type="InterPro" id="IPR037388">
    <property type="entry name" value="Blinkin"/>
</dbReference>
<accession>A0A401SP50</accession>
<dbReference type="GO" id="GO:0005634">
    <property type="term" value="C:nucleus"/>
    <property type="evidence" value="ECO:0007669"/>
    <property type="project" value="TreeGrafter"/>
</dbReference>
<dbReference type="CDD" id="cd22817">
    <property type="entry name" value="DRWD-N_Knl1"/>
    <property type="match status" value="1"/>
</dbReference>
<dbReference type="GO" id="GO:0034501">
    <property type="term" value="P:protein localization to kinetochore"/>
    <property type="evidence" value="ECO:0007669"/>
    <property type="project" value="InterPro"/>
</dbReference>
<dbReference type="Pfam" id="PF18210">
    <property type="entry name" value="Knl1_RWD_C"/>
    <property type="match status" value="1"/>
</dbReference>
<dbReference type="CDD" id="cd21853">
    <property type="entry name" value="KNL1_NTD"/>
    <property type="match status" value="1"/>
</dbReference>
<dbReference type="Proteomes" id="UP000287033">
    <property type="component" value="Unassembled WGS sequence"/>
</dbReference>
<evidence type="ECO:0000313" key="3">
    <source>
        <dbReference type="EMBL" id="GCC32153.1"/>
    </source>
</evidence>
<dbReference type="InterPro" id="IPR040850">
    <property type="entry name" value="Knl1_RWD_C"/>
</dbReference>
<dbReference type="EMBL" id="BEZZ01000416">
    <property type="protein sequence ID" value="GCC32153.1"/>
    <property type="molecule type" value="Genomic_DNA"/>
</dbReference>
<dbReference type="PANTHER" id="PTHR16520">
    <property type="entry name" value="KINETOCHORE SCAFFOLD 1"/>
    <property type="match status" value="1"/>
</dbReference>
<evidence type="ECO:0000256" key="1">
    <source>
        <dbReference type="SAM" id="MobiDB-lite"/>
    </source>
</evidence>
<keyword evidence="4" id="KW-1185">Reference proteome</keyword>
<organism evidence="3 4">
    <name type="scientific">Chiloscyllium punctatum</name>
    <name type="common">Brownbanded bambooshark</name>
    <name type="synonym">Hemiscyllium punctatum</name>
    <dbReference type="NCBI Taxonomy" id="137246"/>
    <lineage>
        <taxon>Eukaryota</taxon>
        <taxon>Metazoa</taxon>
        <taxon>Chordata</taxon>
        <taxon>Craniata</taxon>
        <taxon>Vertebrata</taxon>
        <taxon>Chondrichthyes</taxon>
        <taxon>Elasmobranchii</taxon>
        <taxon>Galeomorphii</taxon>
        <taxon>Galeoidea</taxon>
        <taxon>Orectolobiformes</taxon>
        <taxon>Hemiscylliidae</taxon>
        <taxon>Chiloscyllium</taxon>
    </lineage>
</organism>
<dbReference type="InterPro" id="IPR043651">
    <property type="entry name" value="KNL1_MELT_rpt"/>
</dbReference>
<dbReference type="STRING" id="137246.A0A401SP50"/>
<dbReference type="GO" id="GO:0008608">
    <property type="term" value="P:attachment of spindle microtubules to kinetochore"/>
    <property type="evidence" value="ECO:0007669"/>
    <property type="project" value="InterPro"/>
</dbReference>
<feature type="compositionally biased region" description="Basic and acidic residues" evidence="1">
    <location>
        <begin position="1812"/>
        <end position="1823"/>
    </location>
</feature>
<proteinExistence type="predicted"/>
<evidence type="ECO:0000259" key="2">
    <source>
        <dbReference type="Pfam" id="PF18210"/>
    </source>
</evidence>
<feature type="region of interest" description="Disordered" evidence="1">
    <location>
        <begin position="1868"/>
        <end position="1892"/>
    </location>
</feature>